<accession>A0A6J8D8N5</accession>
<proteinExistence type="predicted"/>
<name>A0A6J8D8N5_MYTCO</name>
<keyword evidence="3" id="KW-1185">Reference proteome</keyword>
<feature type="coiled-coil region" evidence="1">
    <location>
        <begin position="42"/>
        <end position="69"/>
    </location>
</feature>
<protein>
    <submittedName>
        <fullName evidence="2">Uncharacterized protein</fullName>
    </submittedName>
</protein>
<dbReference type="EMBL" id="CACVKT020006897">
    <property type="protein sequence ID" value="CAC5404051.1"/>
    <property type="molecule type" value="Genomic_DNA"/>
</dbReference>
<evidence type="ECO:0000256" key="1">
    <source>
        <dbReference type="SAM" id="Coils"/>
    </source>
</evidence>
<sequence>MNDAIKEAIKKKKLAFYDWKINGHPKESDSIYLKKKKLTTHILRKECRLEVAKQRMNEERQKLINARTSDRKMFYKIIKNQREKLIRFIDQIKNQRKII</sequence>
<dbReference type="Proteomes" id="UP000507470">
    <property type="component" value="Unassembled WGS sequence"/>
</dbReference>
<keyword evidence="1" id="KW-0175">Coiled coil</keyword>
<reference evidence="2 3" key="1">
    <citation type="submission" date="2020-06" db="EMBL/GenBank/DDBJ databases">
        <authorList>
            <person name="Li R."/>
            <person name="Bekaert M."/>
        </authorList>
    </citation>
    <scope>NUCLEOTIDE SEQUENCE [LARGE SCALE GENOMIC DNA]</scope>
    <source>
        <strain evidence="3">wild</strain>
    </source>
</reference>
<dbReference type="AlphaFoldDB" id="A0A6J8D8N5"/>
<gene>
    <name evidence="2" type="ORF">MCOR_37877</name>
</gene>
<organism evidence="2 3">
    <name type="scientific">Mytilus coruscus</name>
    <name type="common">Sea mussel</name>
    <dbReference type="NCBI Taxonomy" id="42192"/>
    <lineage>
        <taxon>Eukaryota</taxon>
        <taxon>Metazoa</taxon>
        <taxon>Spiralia</taxon>
        <taxon>Lophotrochozoa</taxon>
        <taxon>Mollusca</taxon>
        <taxon>Bivalvia</taxon>
        <taxon>Autobranchia</taxon>
        <taxon>Pteriomorphia</taxon>
        <taxon>Mytilida</taxon>
        <taxon>Mytiloidea</taxon>
        <taxon>Mytilidae</taxon>
        <taxon>Mytilinae</taxon>
        <taxon>Mytilus</taxon>
    </lineage>
</organism>
<dbReference type="OrthoDB" id="10393015at2759"/>
<evidence type="ECO:0000313" key="2">
    <source>
        <dbReference type="EMBL" id="CAC5404051.1"/>
    </source>
</evidence>
<evidence type="ECO:0000313" key="3">
    <source>
        <dbReference type="Proteomes" id="UP000507470"/>
    </source>
</evidence>